<proteinExistence type="predicted"/>
<dbReference type="RefSeq" id="XP_025367577.1">
    <property type="nucleotide sequence ID" value="XM_025511054.1"/>
</dbReference>
<dbReference type="InterPro" id="IPR013087">
    <property type="entry name" value="Znf_C2H2_type"/>
</dbReference>
<protein>
    <recommendedName>
        <fullName evidence="3">C2H2-type domain-containing protein</fullName>
    </recommendedName>
</protein>
<dbReference type="STRING" id="1522189.A0A316VS45"/>
<feature type="region of interest" description="Disordered" evidence="2">
    <location>
        <begin position="1"/>
        <end position="159"/>
    </location>
</feature>
<keyword evidence="1" id="KW-0862">Zinc</keyword>
<feature type="compositionally biased region" description="Polar residues" evidence="2">
    <location>
        <begin position="17"/>
        <end position="26"/>
    </location>
</feature>
<feature type="compositionally biased region" description="Low complexity" evidence="2">
    <location>
        <begin position="227"/>
        <end position="245"/>
    </location>
</feature>
<dbReference type="Proteomes" id="UP000245783">
    <property type="component" value="Unassembled WGS sequence"/>
</dbReference>
<accession>A0A316VS45</accession>
<evidence type="ECO:0000313" key="4">
    <source>
        <dbReference type="EMBL" id="PWN40417.1"/>
    </source>
</evidence>
<feature type="region of interest" description="Disordered" evidence="2">
    <location>
        <begin position="175"/>
        <end position="276"/>
    </location>
</feature>
<evidence type="ECO:0000256" key="1">
    <source>
        <dbReference type="PROSITE-ProRule" id="PRU00042"/>
    </source>
</evidence>
<keyword evidence="1" id="KW-0479">Metal-binding</keyword>
<feature type="compositionally biased region" description="Polar residues" evidence="2">
    <location>
        <begin position="1"/>
        <end position="10"/>
    </location>
</feature>
<evidence type="ECO:0000259" key="3">
    <source>
        <dbReference type="PROSITE" id="PS50157"/>
    </source>
</evidence>
<dbReference type="PROSITE" id="PS00028">
    <property type="entry name" value="ZINC_FINGER_C2H2_1"/>
    <property type="match status" value="1"/>
</dbReference>
<evidence type="ECO:0000313" key="5">
    <source>
        <dbReference type="Proteomes" id="UP000245783"/>
    </source>
</evidence>
<name>A0A316VS45_9BASI</name>
<dbReference type="AlphaFoldDB" id="A0A316VS45"/>
<dbReference type="GO" id="GO:0008270">
    <property type="term" value="F:zinc ion binding"/>
    <property type="evidence" value="ECO:0007669"/>
    <property type="project" value="UniProtKB-KW"/>
</dbReference>
<feature type="compositionally biased region" description="Basic and acidic residues" evidence="2">
    <location>
        <begin position="455"/>
        <end position="467"/>
    </location>
</feature>
<feature type="region of interest" description="Disordered" evidence="2">
    <location>
        <begin position="454"/>
        <end position="507"/>
    </location>
</feature>
<feature type="compositionally biased region" description="Basic and acidic residues" evidence="2">
    <location>
        <begin position="478"/>
        <end position="494"/>
    </location>
</feature>
<feature type="compositionally biased region" description="Low complexity" evidence="2">
    <location>
        <begin position="58"/>
        <end position="79"/>
    </location>
</feature>
<dbReference type="PROSITE" id="PS50157">
    <property type="entry name" value="ZINC_FINGER_C2H2_2"/>
    <property type="match status" value="1"/>
</dbReference>
<dbReference type="GeneID" id="37032924"/>
<gene>
    <name evidence="4" type="ORF">IE81DRAFT_222009</name>
</gene>
<feature type="domain" description="C2H2-type" evidence="3">
    <location>
        <begin position="289"/>
        <end position="312"/>
    </location>
</feature>
<reference evidence="4 5" key="1">
    <citation type="journal article" date="2018" name="Mol. Biol. Evol.">
        <title>Broad Genomic Sampling Reveals a Smut Pathogenic Ancestry of the Fungal Clade Ustilaginomycotina.</title>
        <authorList>
            <person name="Kijpornyongpan T."/>
            <person name="Mondo S.J."/>
            <person name="Barry K."/>
            <person name="Sandor L."/>
            <person name="Lee J."/>
            <person name="Lipzen A."/>
            <person name="Pangilinan J."/>
            <person name="LaButti K."/>
            <person name="Hainaut M."/>
            <person name="Henrissat B."/>
            <person name="Grigoriev I.V."/>
            <person name="Spatafora J.W."/>
            <person name="Aime M.C."/>
        </authorList>
    </citation>
    <scope>NUCLEOTIDE SEQUENCE [LARGE SCALE GENOMIC DNA]</scope>
    <source>
        <strain evidence="4 5">MCA 4658</strain>
    </source>
</reference>
<keyword evidence="1" id="KW-0863">Zinc-finger</keyword>
<feature type="compositionally biased region" description="Polar residues" evidence="2">
    <location>
        <begin position="396"/>
        <end position="405"/>
    </location>
</feature>
<feature type="compositionally biased region" description="Low complexity" evidence="2">
    <location>
        <begin position="406"/>
        <end position="417"/>
    </location>
</feature>
<feature type="compositionally biased region" description="Polar residues" evidence="2">
    <location>
        <begin position="258"/>
        <end position="269"/>
    </location>
</feature>
<evidence type="ECO:0000256" key="2">
    <source>
        <dbReference type="SAM" id="MobiDB-lite"/>
    </source>
</evidence>
<feature type="region of interest" description="Disordered" evidence="2">
    <location>
        <begin position="381"/>
        <end position="432"/>
    </location>
</feature>
<dbReference type="InParanoid" id="A0A316VS45"/>
<dbReference type="OrthoDB" id="2152896at2759"/>
<sequence length="507" mass="52825">MSSTTTTGAKSSFELGGQSNTNSKSATPLHGFAAPPKGFFTSAQAANGALPNTDARKSASSASPMSVTSNNTTSTAPTSDARSPPSGYDDLPPASSPSAVPTKGRRRESIGGQMRRKISESPAAAAGVGSGALGTSFTMRGQAIPNGRAGANSPLDASTMSTSLGAAAHALTSTTAFARSQPNGAARAPSANGNRSAAPKTERISSHTHFGQECYGPQPGETPLAPPSSAMLSSSTHGDGHNSNNSEDDSSSGKRSARGQSAAPSTSSDDGVGADGLSKSLSSANAMLHKCEACNKVYRHPSCLIKHRWEHTIYWKEASKFLMSKHQQVQLLEAAAILVGMDNNARSLPEEKALWPAAVSPPSSGLLGSDRINFEKLMAQKGQYRGASREPPSPFLNGNTPSSRYTPLPSTTPQSLPYRPSNGSLPSPLDALTSLNISTPRMRGGMHNGDVQHLQLDESAERTDRSGSADTEDDDHDPDTPPDHSLSDERERSDLGAGIEIEMDMDE</sequence>
<keyword evidence="5" id="KW-1185">Reference proteome</keyword>
<organism evidence="4 5">
    <name type="scientific">Ceraceosorus guamensis</name>
    <dbReference type="NCBI Taxonomy" id="1522189"/>
    <lineage>
        <taxon>Eukaryota</taxon>
        <taxon>Fungi</taxon>
        <taxon>Dikarya</taxon>
        <taxon>Basidiomycota</taxon>
        <taxon>Ustilaginomycotina</taxon>
        <taxon>Exobasidiomycetes</taxon>
        <taxon>Ceraceosorales</taxon>
        <taxon>Ceraceosoraceae</taxon>
        <taxon>Ceraceosorus</taxon>
    </lineage>
</organism>
<dbReference type="EMBL" id="KZ819418">
    <property type="protein sequence ID" value="PWN40417.1"/>
    <property type="molecule type" value="Genomic_DNA"/>
</dbReference>